<keyword evidence="5" id="KW-0408">Iron</keyword>
<evidence type="ECO:0000313" key="8">
    <source>
        <dbReference type="Proteomes" id="UP000245207"/>
    </source>
</evidence>
<evidence type="ECO:0000256" key="4">
    <source>
        <dbReference type="ARBA" id="ARBA00023002"/>
    </source>
</evidence>
<dbReference type="AlphaFoldDB" id="A0A2U1NMK1"/>
<dbReference type="SUPFAM" id="SSF48264">
    <property type="entry name" value="Cytochrome P450"/>
    <property type="match status" value="1"/>
</dbReference>
<feature type="transmembrane region" description="Helical" evidence="6">
    <location>
        <begin position="12"/>
        <end position="30"/>
    </location>
</feature>
<dbReference type="OrthoDB" id="1470350at2759"/>
<evidence type="ECO:0008006" key="9">
    <source>
        <dbReference type="Google" id="ProtNLM"/>
    </source>
</evidence>
<name>A0A2U1NMK1_ARTAN</name>
<dbReference type="GO" id="GO:0004497">
    <property type="term" value="F:monooxygenase activity"/>
    <property type="evidence" value="ECO:0007669"/>
    <property type="project" value="InterPro"/>
</dbReference>
<gene>
    <name evidence="7" type="ORF">CTI12_AA248890</name>
</gene>
<dbReference type="EMBL" id="PKPP01002518">
    <property type="protein sequence ID" value="PWA74743.1"/>
    <property type="molecule type" value="Genomic_DNA"/>
</dbReference>
<comment type="cofactor">
    <cofactor evidence="1">
        <name>heme</name>
        <dbReference type="ChEBI" id="CHEBI:30413"/>
    </cofactor>
</comment>
<dbReference type="GO" id="GO:0005506">
    <property type="term" value="F:iron ion binding"/>
    <property type="evidence" value="ECO:0007669"/>
    <property type="project" value="InterPro"/>
</dbReference>
<comment type="similarity">
    <text evidence="2">Belongs to the cytochrome P450 family.</text>
</comment>
<sequence>MPNFMDFLSNPFFISVIVPLSILVFVLCIYKQQHGKNMKKYHPTAGTVFDLFMNLDRLHHYMTDLAEKYKTYRLINLFHGEVHTSDPANVEYILKTNFKNYGKGKHNHSVMEDLLGDGIFTVDGELWRQQRKQACFLNRSDQQIGEEPIDVALVGYIRGFHTKHISSTDAQILDQDKSIAETCFNLAAYSYHKA</sequence>
<dbReference type="GO" id="GO:0020037">
    <property type="term" value="F:heme binding"/>
    <property type="evidence" value="ECO:0007669"/>
    <property type="project" value="InterPro"/>
</dbReference>
<evidence type="ECO:0000256" key="3">
    <source>
        <dbReference type="ARBA" id="ARBA00022723"/>
    </source>
</evidence>
<keyword evidence="6" id="KW-0472">Membrane</keyword>
<dbReference type="Pfam" id="PF00067">
    <property type="entry name" value="p450"/>
    <property type="match status" value="1"/>
</dbReference>
<reference evidence="7 8" key="1">
    <citation type="journal article" date="2018" name="Mol. Plant">
        <title>The genome of Artemisia annua provides insight into the evolution of Asteraceae family and artemisinin biosynthesis.</title>
        <authorList>
            <person name="Shen Q."/>
            <person name="Zhang L."/>
            <person name="Liao Z."/>
            <person name="Wang S."/>
            <person name="Yan T."/>
            <person name="Shi P."/>
            <person name="Liu M."/>
            <person name="Fu X."/>
            <person name="Pan Q."/>
            <person name="Wang Y."/>
            <person name="Lv Z."/>
            <person name="Lu X."/>
            <person name="Zhang F."/>
            <person name="Jiang W."/>
            <person name="Ma Y."/>
            <person name="Chen M."/>
            <person name="Hao X."/>
            <person name="Li L."/>
            <person name="Tang Y."/>
            <person name="Lv G."/>
            <person name="Zhou Y."/>
            <person name="Sun X."/>
            <person name="Brodelius P.E."/>
            <person name="Rose J.K.C."/>
            <person name="Tang K."/>
        </authorList>
    </citation>
    <scope>NUCLEOTIDE SEQUENCE [LARGE SCALE GENOMIC DNA]</scope>
    <source>
        <strain evidence="8">cv. Huhao1</strain>
        <tissue evidence="7">Leaf</tissue>
    </source>
</reference>
<keyword evidence="6" id="KW-0812">Transmembrane</keyword>
<dbReference type="InterPro" id="IPR001128">
    <property type="entry name" value="Cyt_P450"/>
</dbReference>
<protein>
    <recommendedName>
        <fullName evidence="9">Cytochrome P450</fullName>
    </recommendedName>
</protein>
<proteinExistence type="inferred from homology"/>
<accession>A0A2U1NMK1</accession>
<keyword evidence="4" id="KW-0560">Oxidoreductase</keyword>
<dbReference type="PANTHER" id="PTHR24296">
    <property type="entry name" value="CYTOCHROME P450"/>
    <property type="match status" value="1"/>
</dbReference>
<comment type="caution">
    <text evidence="7">The sequence shown here is derived from an EMBL/GenBank/DDBJ whole genome shotgun (WGS) entry which is preliminary data.</text>
</comment>
<evidence type="ECO:0000256" key="1">
    <source>
        <dbReference type="ARBA" id="ARBA00001971"/>
    </source>
</evidence>
<keyword evidence="3" id="KW-0479">Metal-binding</keyword>
<dbReference type="STRING" id="35608.A0A2U1NMK1"/>
<keyword evidence="6" id="KW-1133">Transmembrane helix</keyword>
<evidence type="ECO:0000313" key="7">
    <source>
        <dbReference type="EMBL" id="PWA74743.1"/>
    </source>
</evidence>
<dbReference type="Gene3D" id="1.10.630.10">
    <property type="entry name" value="Cytochrome P450"/>
    <property type="match status" value="1"/>
</dbReference>
<keyword evidence="8" id="KW-1185">Reference proteome</keyword>
<evidence type="ECO:0000256" key="6">
    <source>
        <dbReference type="SAM" id="Phobius"/>
    </source>
</evidence>
<dbReference type="GO" id="GO:0016705">
    <property type="term" value="F:oxidoreductase activity, acting on paired donors, with incorporation or reduction of molecular oxygen"/>
    <property type="evidence" value="ECO:0007669"/>
    <property type="project" value="InterPro"/>
</dbReference>
<dbReference type="Proteomes" id="UP000245207">
    <property type="component" value="Unassembled WGS sequence"/>
</dbReference>
<dbReference type="InterPro" id="IPR036396">
    <property type="entry name" value="Cyt_P450_sf"/>
</dbReference>
<organism evidence="7 8">
    <name type="scientific">Artemisia annua</name>
    <name type="common">Sweet wormwood</name>
    <dbReference type="NCBI Taxonomy" id="35608"/>
    <lineage>
        <taxon>Eukaryota</taxon>
        <taxon>Viridiplantae</taxon>
        <taxon>Streptophyta</taxon>
        <taxon>Embryophyta</taxon>
        <taxon>Tracheophyta</taxon>
        <taxon>Spermatophyta</taxon>
        <taxon>Magnoliopsida</taxon>
        <taxon>eudicotyledons</taxon>
        <taxon>Gunneridae</taxon>
        <taxon>Pentapetalae</taxon>
        <taxon>asterids</taxon>
        <taxon>campanulids</taxon>
        <taxon>Asterales</taxon>
        <taxon>Asteraceae</taxon>
        <taxon>Asteroideae</taxon>
        <taxon>Anthemideae</taxon>
        <taxon>Artemisiinae</taxon>
        <taxon>Artemisia</taxon>
    </lineage>
</organism>
<evidence type="ECO:0000256" key="2">
    <source>
        <dbReference type="ARBA" id="ARBA00010617"/>
    </source>
</evidence>
<evidence type="ECO:0000256" key="5">
    <source>
        <dbReference type="ARBA" id="ARBA00023004"/>
    </source>
</evidence>